<reference evidence="1" key="1">
    <citation type="journal article" date="2013" name="Nat. Commun.">
        <title>Whole-genome sequencing of Oryza brachyantha reveals mechanisms underlying Oryza genome evolution.</title>
        <authorList>
            <person name="Chen J."/>
            <person name="Huang Q."/>
            <person name="Gao D."/>
            <person name="Wang J."/>
            <person name="Lang Y."/>
            <person name="Liu T."/>
            <person name="Li B."/>
            <person name="Bai Z."/>
            <person name="Luis Goicoechea J."/>
            <person name="Liang C."/>
            <person name="Chen C."/>
            <person name="Zhang W."/>
            <person name="Sun S."/>
            <person name="Liao Y."/>
            <person name="Zhang X."/>
            <person name="Yang L."/>
            <person name="Song C."/>
            <person name="Wang M."/>
            <person name="Shi J."/>
            <person name="Liu G."/>
            <person name="Liu J."/>
            <person name="Zhou H."/>
            <person name="Zhou W."/>
            <person name="Yu Q."/>
            <person name="An N."/>
            <person name="Chen Y."/>
            <person name="Cai Q."/>
            <person name="Wang B."/>
            <person name="Liu B."/>
            <person name="Min J."/>
            <person name="Huang Y."/>
            <person name="Wu H."/>
            <person name="Li Z."/>
            <person name="Zhang Y."/>
            <person name="Yin Y."/>
            <person name="Song W."/>
            <person name="Jiang J."/>
            <person name="Jackson S.A."/>
            <person name="Wing R.A."/>
            <person name="Wang J."/>
            <person name="Chen M."/>
        </authorList>
    </citation>
    <scope>NUCLEOTIDE SEQUENCE [LARGE SCALE GENOMIC DNA]</scope>
    <source>
        <strain evidence="1">cv. IRGC 101232</strain>
    </source>
</reference>
<name>J3L6I9_ORYBR</name>
<sequence>MDGGGTPVKDVVIISGNCKRCHSAVCNGEDMKLLHLLLYSCSVMNTIPFLINHQCYKITSLLSIP</sequence>
<dbReference type="Proteomes" id="UP000006038">
    <property type="component" value="Chromosome 1"/>
</dbReference>
<accession>J3L6I9</accession>
<proteinExistence type="predicted"/>
<dbReference type="HOGENOM" id="CLU_2853309_0_0_1"/>
<protein>
    <submittedName>
        <fullName evidence="1">Uncharacterized protein</fullName>
    </submittedName>
</protein>
<organism evidence="1">
    <name type="scientific">Oryza brachyantha</name>
    <name type="common">malo sina</name>
    <dbReference type="NCBI Taxonomy" id="4533"/>
    <lineage>
        <taxon>Eukaryota</taxon>
        <taxon>Viridiplantae</taxon>
        <taxon>Streptophyta</taxon>
        <taxon>Embryophyta</taxon>
        <taxon>Tracheophyta</taxon>
        <taxon>Spermatophyta</taxon>
        <taxon>Magnoliopsida</taxon>
        <taxon>Liliopsida</taxon>
        <taxon>Poales</taxon>
        <taxon>Poaceae</taxon>
        <taxon>BOP clade</taxon>
        <taxon>Oryzoideae</taxon>
        <taxon>Oryzeae</taxon>
        <taxon>Oryzinae</taxon>
        <taxon>Oryza</taxon>
    </lineage>
</organism>
<evidence type="ECO:0000313" key="1">
    <source>
        <dbReference type="EnsemblPlants" id="OB01G48450.1"/>
    </source>
</evidence>
<evidence type="ECO:0000313" key="2">
    <source>
        <dbReference type="Proteomes" id="UP000006038"/>
    </source>
</evidence>
<keyword evidence="2" id="KW-1185">Reference proteome</keyword>
<dbReference type="AlphaFoldDB" id="J3L6I9"/>
<dbReference type="EnsemblPlants" id="OB01G48450.1">
    <property type="protein sequence ID" value="OB01G48450.1"/>
    <property type="gene ID" value="OB01G48450"/>
</dbReference>
<reference evidence="1" key="2">
    <citation type="submission" date="2013-04" db="UniProtKB">
        <authorList>
            <consortium name="EnsemblPlants"/>
        </authorList>
    </citation>
    <scope>IDENTIFICATION</scope>
</reference>
<dbReference type="Gramene" id="OB01G48450.1">
    <property type="protein sequence ID" value="OB01G48450.1"/>
    <property type="gene ID" value="OB01G48450"/>
</dbReference>